<dbReference type="Proteomes" id="UP000238218">
    <property type="component" value="Unassembled WGS sequence"/>
</dbReference>
<dbReference type="RefSeq" id="WP_106220939.1">
    <property type="nucleotide sequence ID" value="NZ_PVWP01000005.1"/>
</dbReference>
<comment type="caution">
    <text evidence="2">The sequence shown here is derived from an EMBL/GenBank/DDBJ whole genome shotgun (WGS) entry which is preliminary data.</text>
</comment>
<protein>
    <submittedName>
        <fullName evidence="2">Resolvase</fullName>
    </submittedName>
</protein>
<dbReference type="EMBL" id="PVWP01000005">
    <property type="protein sequence ID" value="PSB37616.1"/>
    <property type="molecule type" value="Genomic_DNA"/>
</dbReference>
<keyword evidence="3" id="KW-1185">Reference proteome</keyword>
<evidence type="ECO:0000259" key="1">
    <source>
        <dbReference type="SMART" id="SM00732"/>
    </source>
</evidence>
<feature type="domain" description="YqgF/RNase H-like" evidence="1">
    <location>
        <begin position="4"/>
        <end position="88"/>
    </location>
</feature>
<name>A0ABX5FAH2_9CHRO</name>
<proteinExistence type="predicted"/>
<dbReference type="InterPro" id="IPR012337">
    <property type="entry name" value="RNaseH-like_sf"/>
</dbReference>
<dbReference type="InterPro" id="IPR006641">
    <property type="entry name" value="YqgF/RNaseH-like_dom"/>
</dbReference>
<sequence length="142" mass="15993">MTTGPLVGLDPGRSKCGLVLTDPERREIREALVLPPEAAWERLEQWHGHQALAAVVIGDGTGSGPWRRRLEPLLPVELVDERGTTLAARRRYWELFPARGWRRLLPLGLRQPPRDYDDVVAQLLLERRLGRDLPRCLAAAGP</sequence>
<accession>A0ABX5FAH2</accession>
<reference evidence="2 3" key="1">
    <citation type="submission" date="2018-03" db="EMBL/GenBank/DDBJ databases">
        <title>The ancient ancestry and fast evolution of plastids.</title>
        <authorList>
            <person name="Moore K.R."/>
            <person name="Magnabosco C."/>
            <person name="Momper L."/>
            <person name="Gold D.A."/>
            <person name="Bosak T."/>
            <person name="Fournier G.P."/>
        </authorList>
    </citation>
    <scope>NUCLEOTIDE SEQUENCE [LARGE SCALE GENOMIC DNA]</scope>
    <source>
        <strain evidence="2 3">CCALA 015</strain>
    </source>
</reference>
<dbReference type="SMART" id="SM00732">
    <property type="entry name" value="YqgFc"/>
    <property type="match status" value="1"/>
</dbReference>
<dbReference type="SUPFAM" id="SSF53098">
    <property type="entry name" value="Ribonuclease H-like"/>
    <property type="match status" value="1"/>
</dbReference>
<evidence type="ECO:0000313" key="2">
    <source>
        <dbReference type="EMBL" id="PSB37616.1"/>
    </source>
</evidence>
<evidence type="ECO:0000313" key="3">
    <source>
        <dbReference type="Proteomes" id="UP000238218"/>
    </source>
</evidence>
<gene>
    <name evidence="2" type="ORF">C7B81_08900</name>
</gene>
<organism evidence="2 3">
    <name type="scientific">Aphanothece cf. minutissima CCALA 015</name>
    <dbReference type="NCBI Taxonomy" id="2107695"/>
    <lineage>
        <taxon>Bacteria</taxon>
        <taxon>Bacillati</taxon>
        <taxon>Cyanobacteriota</taxon>
        <taxon>Cyanophyceae</taxon>
        <taxon>Oscillatoriophycideae</taxon>
        <taxon>Chroococcales</taxon>
        <taxon>Aphanothecaceae</taxon>
        <taxon>Aphanothece</taxon>
    </lineage>
</organism>